<reference evidence="2 3" key="1">
    <citation type="submission" date="2014-03" db="EMBL/GenBank/DDBJ databases">
        <title>Bradyrhizobium valentinum sp. nov., isolated from effective nodules of Lupinus mariae-josephae, a lupine endemic of basic-lime soils in Eastern Spain.</title>
        <authorList>
            <person name="Duran D."/>
            <person name="Rey L."/>
            <person name="Navarro A."/>
            <person name="Busquets A."/>
            <person name="Imperial J."/>
            <person name="Ruiz-Argueso T."/>
        </authorList>
    </citation>
    <scope>NUCLEOTIDE SEQUENCE [LARGE SCALE GENOMIC DNA]</scope>
    <source>
        <strain evidence="2 3">LmjM3</strain>
    </source>
</reference>
<keyword evidence="1" id="KW-1133">Transmembrane helix</keyword>
<keyword evidence="1" id="KW-0812">Transmembrane</keyword>
<dbReference type="EMBL" id="LLXX01000076">
    <property type="protein sequence ID" value="KRR08577.1"/>
    <property type="molecule type" value="Genomic_DNA"/>
</dbReference>
<evidence type="ECO:0000256" key="1">
    <source>
        <dbReference type="SAM" id="Phobius"/>
    </source>
</evidence>
<gene>
    <name evidence="2" type="ORF">CP49_19685</name>
</gene>
<accession>A0A0R3KQ72</accession>
<keyword evidence="1" id="KW-0472">Membrane</keyword>
<dbReference type="AlphaFoldDB" id="A0A0R3KQ72"/>
<feature type="transmembrane region" description="Helical" evidence="1">
    <location>
        <begin position="39"/>
        <end position="57"/>
    </location>
</feature>
<protein>
    <submittedName>
        <fullName evidence="2">Uncharacterized protein</fullName>
    </submittedName>
</protein>
<comment type="caution">
    <text evidence="2">The sequence shown here is derived from an EMBL/GenBank/DDBJ whole genome shotgun (WGS) entry which is preliminary data.</text>
</comment>
<dbReference type="RefSeq" id="WP_057850517.1">
    <property type="nucleotide sequence ID" value="NZ_LLXX01000076.1"/>
</dbReference>
<proteinExistence type="predicted"/>
<name>A0A0R3KQ72_9BRAD</name>
<dbReference type="Proteomes" id="UP000051913">
    <property type="component" value="Unassembled WGS sequence"/>
</dbReference>
<evidence type="ECO:0000313" key="2">
    <source>
        <dbReference type="EMBL" id="KRR08577.1"/>
    </source>
</evidence>
<dbReference type="OrthoDB" id="8374816at2"/>
<organism evidence="2 3">
    <name type="scientific">Bradyrhizobium valentinum</name>
    <dbReference type="NCBI Taxonomy" id="1518501"/>
    <lineage>
        <taxon>Bacteria</taxon>
        <taxon>Pseudomonadati</taxon>
        <taxon>Pseudomonadota</taxon>
        <taxon>Alphaproteobacteria</taxon>
        <taxon>Hyphomicrobiales</taxon>
        <taxon>Nitrobacteraceae</taxon>
        <taxon>Bradyrhizobium</taxon>
    </lineage>
</organism>
<sequence length="61" mass="6582">MARSLSIIGFLALAVGLLWIGQGTGVIPWPRSSFMINQLQWAGYGAVLVAVGLILIWQGNR</sequence>
<evidence type="ECO:0000313" key="3">
    <source>
        <dbReference type="Proteomes" id="UP000051913"/>
    </source>
</evidence>
<keyword evidence="3" id="KW-1185">Reference proteome</keyword>